<feature type="binding site" evidence="7">
    <location>
        <position position="253"/>
    </location>
    <ligand>
        <name>K(+)</name>
        <dbReference type="ChEBI" id="CHEBI:29103"/>
    </ligand>
</feature>
<dbReference type="Pfam" id="PF10396">
    <property type="entry name" value="TrmE_N"/>
    <property type="match status" value="1"/>
</dbReference>
<protein>
    <recommendedName>
        <fullName evidence="7">tRNA modification GTPase MnmE</fullName>
        <ecNumber evidence="7">3.6.-.-</ecNumber>
    </recommendedName>
</protein>
<keyword evidence="7" id="KW-0479">Metal-binding</keyword>
<organism evidence="10 11">
    <name type="scientific">Hymenobacter ginsengisoli</name>
    <dbReference type="NCBI Taxonomy" id="1051626"/>
    <lineage>
        <taxon>Bacteria</taxon>
        <taxon>Pseudomonadati</taxon>
        <taxon>Bacteroidota</taxon>
        <taxon>Cytophagia</taxon>
        <taxon>Cytophagales</taxon>
        <taxon>Hymenobacteraceae</taxon>
        <taxon>Hymenobacter</taxon>
    </lineage>
</organism>
<evidence type="ECO:0000256" key="7">
    <source>
        <dbReference type="HAMAP-Rule" id="MF_00379"/>
    </source>
</evidence>
<dbReference type="InterPro" id="IPR025867">
    <property type="entry name" value="MnmE_helical"/>
</dbReference>
<feature type="binding site" evidence="7">
    <location>
        <position position="256"/>
    </location>
    <ligand>
        <name>K(+)</name>
        <dbReference type="ChEBI" id="CHEBI:29103"/>
    </ligand>
</feature>
<dbReference type="CDD" id="cd14858">
    <property type="entry name" value="TrmE_N"/>
    <property type="match status" value="1"/>
</dbReference>
<feature type="domain" description="TrmE-type G" evidence="9">
    <location>
        <begin position="222"/>
        <end position="387"/>
    </location>
</feature>
<dbReference type="PROSITE" id="PS51709">
    <property type="entry name" value="G_TRME"/>
    <property type="match status" value="1"/>
</dbReference>
<dbReference type="NCBIfam" id="TIGR00231">
    <property type="entry name" value="small_GTP"/>
    <property type="match status" value="1"/>
</dbReference>
<dbReference type="InterPro" id="IPR027266">
    <property type="entry name" value="TrmE/GcvT-like"/>
</dbReference>
<dbReference type="PANTHER" id="PTHR42714:SF2">
    <property type="entry name" value="TRNA MODIFICATION GTPASE GTPBP3, MITOCHONDRIAL"/>
    <property type="match status" value="1"/>
</dbReference>
<feature type="binding site" evidence="7">
    <location>
        <begin position="232"/>
        <end position="237"/>
    </location>
    <ligand>
        <name>GTP</name>
        <dbReference type="ChEBI" id="CHEBI:37565"/>
    </ligand>
</feature>
<feature type="binding site" evidence="7">
    <location>
        <position position="232"/>
    </location>
    <ligand>
        <name>K(+)</name>
        <dbReference type="ChEBI" id="CHEBI:29103"/>
    </ligand>
</feature>
<dbReference type="Gene3D" id="3.30.1360.120">
    <property type="entry name" value="Probable tRNA modification gtpase trme, domain 1"/>
    <property type="match status" value="1"/>
</dbReference>
<comment type="function">
    <text evidence="7">Exhibits a very high intrinsic GTPase hydrolysis rate. Involved in the addition of a carboxymethylaminomethyl (cmnm) group at the wobble position (U34) of certain tRNAs, forming tRNA-cmnm(5)s(2)U34.</text>
</comment>
<keyword evidence="6 7" id="KW-0342">GTP-binding</keyword>
<feature type="binding site" evidence="7">
    <location>
        <position position="251"/>
    </location>
    <ligand>
        <name>K(+)</name>
        <dbReference type="ChEBI" id="CHEBI:29103"/>
    </ligand>
</feature>
<dbReference type="InterPro" id="IPR005225">
    <property type="entry name" value="Small_GTP-bd"/>
</dbReference>
<feature type="binding site" evidence="7">
    <location>
        <begin position="276"/>
        <end position="279"/>
    </location>
    <ligand>
        <name>GTP</name>
        <dbReference type="ChEBI" id="CHEBI:37565"/>
    </ligand>
</feature>
<dbReference type="SUPFAM" id="SSF52540">
    <property type="entry name" value="P-loop containing nucleoside triphosphate hydrolases"/>
    <property type="match status" value="1"/>
</dbReference>
<dbReference type="EC" id="3.6.-.-" evidence="7"/>
<dbReference type="Gene3D" id="1.20.120.430">
    <property type="entry name" value="tRNA modification GTPase MnmE domain 2"/>
    <property type="match status" value="1"/>
</dbReference>
<dbReference type="PANTHER" id="PTHR42714">
    <property type="entry name" value="TRNA MODIFICATION GTPASE GTPBP3"/>
    <property type="match status" value="1"/>
</dbReference>
<dbReference type="InterPro" id="IPR031168">
    <property type="entry name" value="G_TrmE"/>
</dbReference>
<dbReference type="Pfam" id="PF12631">
    <property type="entry name" value="MnmE_helical"/>
    <property type="match status" value="1"/>
</dbReference>
<evidence type="ECO:0000256" key="8">
    <source>
        <dbReference type="RuleBase" id="RU003313"/>
    </source>
</evidence>
<keyword evidence="2 7" id="KW-0819">tRNA processing</keyword>
<evidence type="ECO:0000259" key="9">
    <source>
        <dbReference type="PROSITE" id="PS51709"/>
    </source>
</evidence>
<dbReference type="HAMAP" id="MF_00379">
    <property type="entry name" value="GTPase_MnmE"/>
    <property type="match status" value="1"/>
</dbReference>
<dbReference type="CDD" id="cd04164">
    <property type="entry name" value="trmE"/>
    <property type="match status" value="1"/>
</dbReference>
<feature type="binding site" evidence="7">
    <location>
        <begin position="251"/>
        <end position="257"/>
    </location>
    <ligand>
        <name>GTP</name>
        <dbReference type="ChEBI" id="CHEBI:37565"/>
    </ligand>
</feature>
<evidence type="ECO:0000313" key="11">
    <source>
        <dbReference type="Proteomes" id="UP001501243"/>
    </source>
</evidence>
<dbReference type="InterPro" id="IPR004520">
    <property type="entry name" value="GTPase_MnmE"/>
</dbReference>
<feature type="binding site" evidence="7">
    <location>
        <position position="236"/>
    </location>
    <ligand>
        <name>Mg(2+)</name>
        <dbReference type="ChEBI" id="CHEBI:18420"/>
    </ligand>
</feature>
<feature type="binding site" evidence="7">
    <location>
        <position position="257"/>
    </location>
    <ligand>
        <name>Mg(2+)</name>
        <dbReference type="ChEBI" id="CHEBI:18420"/>
    </ligand>
</feature>
<name>A0ABP8Q4Q3_9BACT</name>
<dbReference type="Pfam" id="PF01926">
    <property type="entry name" value="MMR_HSR1"/>
    <property type="match status" value="1"/>
</dbReference>
<dbReference type="Gene3D" id="3.40.50.300">
    <property type="entry name" value="P-loop containing nucleotide triphosphate hydrolases"/>
    <property type="match status" value="1"/>
</dbReference>
<evidence type="ECO:0000256" key="6">
    <source>
        <dbReference type="ARBA" id="ARBA00023134"/>
    </source>
</evidence>
<dbReference type="Proteomes" id="UP001501243">
    <property type="component" value="Unassembled WGS sequence"/>
</dbReference>
<keyword evidence="11" id="KW-1185">Reference proteome</keyword>
<keyword evidence="5 7" id="KW-0630">Potassium</keyword>
<comment type="subcellular location">
    <subcellularLocation>
        <location evidence="7">Cytoplasm</location>
    </subcellularLocation>
</comment>
<gene>
    <name evidence="7 10" type="primary">mnmE</name>
    <name evidence="7" type="synonym">trmE</name>
    <name evidence="10" type="ORF">GCM10023172_12870</name>
</gene>
<dbReference type="InterPro" id="IPR018948">
    <property type="entry name" value="GTP-bd_TrmE_N"/>
</dbReference>
<keyword evidence="7" id="KW-0963">Cytoplasm</keyword>
<dbReference type="EMBL" id="BAABGQ010000005">
    <property type="protein sequence ID" value="GAA4497621.1"/>
    <property type="molecule type" value="Genomic_DNA"/>
</dbReference>
<comment type="similarity">
    <text evidence="1 7 8">Belongs to the TRAFAC class TrmE-Era-EngA-EngB-Septin-like GTPase superfamily. TrmE GTPase family.</text>
</comment>
<comment type="subunit">
    <text evidence="7">Homodimer. Heterotetramer of two MnmE and two MnmG subunits.</text>
</comment>
<accession>A0ABP8Q4Q3</accession>
<proteinExistence type="inferred from homology"/>
<sequence length="467" mass="49317">MVQTLSDTIVALSTPPGAGALAVVRLSGPDAVGITQALFSKKNLAGQPGHTLHYGTLREPASGEILDEVVVALYRAPRSYTREDVVEISGHGSDFIVRQILAAFLRQGARLAEAGEFTKRAFLNGALDLAQAEAVADLIAADSALSHQVALNQLRGGFSDELRGLRAQLVQFAALLELELDFGEEDVEFADRSGLARLLAEVQGVVRGLLRSFELGNVIKNGITTVIAGRPNAGKSTLLNALLREERAIVSAIPGTTRDFIEDEVSIDGLRFRFVDTAGLRDNPADEVEAIGVRRTRERIGQAALLLYLFDLTELTPSEVQADIAELTAALPKLPALAVGNKRDLASPAQLAAFQALAGENQTVEIISAGQRQGLEELQAALLAQVRGAGLAGAGSATIVTNVRHARALEEALGYLAAVEQGLAQGRGTELLAADLRHALAALGSITGEISTDDLLTSIFTQFCIGK</sequence>
<evidence type="ECO:0000256" key="5">
    <source>
        <dbReference type="ARBA" id="ARBA00022958"/>
    </source>
</evidence>
<dbReference type="InterPro" id="IPR027368">
    <property type="entry name" value="MnmE_dom2"/>
</dbReference>
<dbReference type="NCBIfam" id="TIGR00450">
    <property type="entry name" value="mnmE_trmE_thdF"/>
    <property type="match status" value="1"/>
</dbReference>
<evidence type="ECO:0000256" key="2">
    <source>
        <dbReference type="ARBA" id="ARBA00022694"/>
    </source>
</evidence>
<evidence type="ECO:0000256" key="3">
    <source>
        <dbReference type="ARBA" id="ARBA00022741"/>
    </source>
</evidence>
<comment type="caution">
    <text evidence="7">Lacks conserved residue(s) required for the propagation of feature annotation.</text>
</comment>
<keyword evidence="4 7" id="KW-0460">Magnesium</keyword>
<comment type="caution">
    <text evidence="10">The sequence shown here is derived from an EMBL/GenBank/DDBJ whole genome shotgun (WGS) entry which is preliminary data.</text>
</comment>
<keyword evidence="7" id="KW-0378">Hydrolase</keyword>
<dbReference type="NCBIfam" id="NF003661">
    <property type="entry name" value="PRK05291.1-3"/>
    <property type="match status" value="1"/>
</dbReference>
<evidence type="ECO:0000313" key="10">
    <source>
        <dbReference type="EMBL" id="GAA4497621.1"/>
    </source>
</evidence>
<evidence type="ECO:0000256" key="4">
    <source>
        <dbReference type="ARBA" id="ARBA00022842"/>
    </source>
</evidence>
<evidence type="ECO:0000256" key="1">
    <source>
        <dbReference type="ARBA" id="ARBA00011043"/>
    </source>
</evidence>
<dbReference type="InterPro" id="IPR027417">
    <property type="entry name" value="P-loop_NTPase"/>
</dbReference>
<comment type="cofactor">
    <cofactor evidence="7">
        <name>K(+)</name>
        <dbReference type="ChEBI" id="CHEBI:29103"/>
    </cofactor>
    <text evidence="7">Binds 1 potassium ion per subunit.</text>
</comment>
<dbReference type="RefSeq" id="WP_208131705.1">
    <property type="nucleotide sequence ID" value="NZ_BAABGQ010000005.1"/>
</dbReference>
<dbReference type="InterPro" id="IPR006073">
    <property type="entry name" value="GTP-bd"/>
</dbReference>
<reference evidence="11" key="1">
    <citation type="journal article" date="2019" name="Int. J. Syst. Evol. Microbiol.">
        <title>The Global Catalogue of Microorganisms (GCM) 10K type strain sequencing project: providing services to taxonomists for standard genome sequencing and annotation.</title>
        <authorList>
            <consortium name="The Broad Institute Genomics Platform"/>
            <consortium name="The Broad Institute Genome Sequencing Center for Infectious Disease"/>
            <person name="Wu L."/>
            <person name="Ma J."/>
        </authorList>
    </citation>
    <scope>NUCLEOTIDE SEQUENCE [LARGE SCALE GENOMIC DNA]</scope>
    <source>
        <strain evidence="11">JCM 17841</strain>
    </source>
</reference>
<keyword evidence="3 7" id="KW-0547">Nucleotide-binding</keyword>
<dbReference type="SUPFAM" id="SSF116878">
    <property type="entry name" value="TrmE connector domain"/>
    <property type="match status" value="1"/>
</dbReference>